<dbReference type="Proteomes" id="UP001241377">
    <property type="component" value="Unassembled WGS sequence"/>
</dbReference>
<name>A0ACC2WRD6_9TREE</name>
<sequence>MLGDNFMDDLTRDGFVVVRNVLPVTEAQKYAQKAEDWLEGFSLGYKRDDPATWKRENLPGNKRQVLYPPQSFKSCQSDIDVFFFSGIISNFSIAHAQWVWDLKTDPRWVELFEKIWGTKELLVSFDGANLSVPLVQEHRDAPWPHTDQSPHKPDLFCIQSLINLLPNTEVDGGLWVMKGSAALFPELIEAFDLRSQFSGRDFLRYKAEHVEWLEARGCTWEHPNLDPGDVIFWDSRTAHWAASPETGRPRIAVYKRLTGVITPAVRSMADACYKPAKEIAPDQLALKQEAFKKGYCTTHDPITGIAKGSQQEADGNVLFPFGKPVLDERVLRYAGMLPY</sequence>
<gene>
    <name evidence="1" type="ORF">QFC19_000048</name>
</gene>
<keyword evidence="2" id="KW-1185">Reference proteome</keyword>
<dbReference type="EMBL" id="JASBWR010000001">
    <property type="protein sequence ID" value="KAJ9113855.1"/>
    <property type="molecule type" value="Genomic_DNA"/>
</dbReference>
<reference evidence="1" key="1">
    <citation type="submission" date="2023-04" db="EMBL/GenBank/DDBJ databases">
        <title>Draft Genome sequencing of Naganishia species isolated from polar environments using Oxford Nanopore Technology.</title>
        <authorList>
            <person name="Leo P."/>
            <person name="Venkateswaran K."/>
        </authorList>
    </citation>
    <scope>NUCLEOTIDE SEQUENCE</scope>
    <source>
        <strain evidence="1">MNA-CCFEE 5261</strain>
    </source>
</reference>
<protein>
    <submittedName>
        <fullName evidence="1">Uncharacterized protein</fullName>
    </submittedName>
</protein>
<evidence type="ECO:0000313" key="2">
    <source>
        <dbReference type="Proteomes" id="UP001241377"/>
    </source>
</evidence>
<evidence type="ECO:0000313" key="1">
    <source>
        <dbReference type="EMBL" id="KAJ9113855.1"/>
    </source>
</evidence>
<proteinExistence type="predicted"/>
<accession>A0ACC2WRD6</accession>
<organism evidence="1 2">
    <name type="scientific">Naganishia cerealis</name>
    <dbReference type="NCBI Taxonomy" id="610337"/>
    <lineage>
        <taxon>Eukaryota</taxon>
        <taxon>Fungi</taxon>
        <taxon>Dikarya</taxon>
        <taxon>Basidiomycota</taxon>
        <taxon>Agaricomycotina</taxon>
        <taxon>Tremellomycetes</taxon>
        <taxon>Filobasidiales</taxon>
        <taxon>Filobasidiaceae</taxon>
        <taxon>Naganishia</taxon>
    </lineage>
</organism>
<comment type="caution">
    <text evidence="1">The sequence shown here is derived from an EMBL/GenBank/DDBJ whole genome shotgun (WGS) entry which is preliminary data.</text>
</comment>